<dbReference type="KEGG" id="gjf:M493_08650"/>
<accession>S5ZCS5</accession>
<gene>
    <name evidence="1" type="ORF">M493_08650</name>
</gene>
<dbReference type="AlphaFoldDB" id="S5ZCS5"/>
<keyword evidence="2" id="KW-1185">Reference proteome</keyword>
<dbReference type="PATRIC" id="fig|1345697.3.peg.1659"/>
<dbReference type="EMBL" id="CP006254">
    <property type="protein sequence ID" value="AGT32005.1"/>
    <property type="molecule type" value="Genomic_DNA"/>
</dbReference>
<organism evidence="1 2">
    <name type="scientific">Geobacillus genomosp. 3</name>
    <dbReference type="NCBI Taxonomy" id="1921421"/>
    <lineage>
        <taxon>Bacteria</taxon>
        <taxon>Bacillati</taxon>
        <taxon>Bacillota</taxon>
        <taxon>Bacilli</taxon>
        <taxon>Bacillales</taxon>
        <taxon>Anoxybacillaceae</taxon>
        <taxon>Geobacillus</taxon>
    </lineage>
</organism>
<protein>
    <submittedName>
        <fullName evidence="1">Uncharacterized protein</fullName>
    </submittedName>
</protein>
<dbReference type="Proteomes" id="UP000015500">
    <property type="component" value="Chromosome"/>
</dbReference>
<sequence>MSSRIETIEAIWRRQCGTWEKSDAACIQSFLAECLHRHLDPQDALNWLIEHRTALPDGDAVVSEALRWVNEHTSTGSPVSGIGAEREGV</sequence>
<dbReference type="HOGENOM" id="CLU_181430_0_0_9"/>
<evidence type="ECO:0000313" key="2">
    <source>
        <dbReference type="Proteomes" id="UP000015500"/>
    </source>
</evidence>
<dbReference type="OrthoDB" id="2889170at2"/>
<name>S5ZCS5_GEOG3</name>
<reference evidence="1 2" key="1">
    <citation type="journal article" date="2014" name="Genome Announc.">
        <title>Complete Genome Sequence of the Thermophilic Polychlorinated Biphenyl Degrader Geobacillus sp. Strain JF8 (NBRC 109937).</title>
        <authorList>
            <person name="Shintani M."/>
            <person name="Ohtsubo Y."/>
            <person name="Fukuda K."/>
            <person name="Hosoyama A."/>
            <person name="Ohji S."/>
            <person name="Yamazoe A."/>
            <person name="Fujita N."/>
            <person name="Nagata Y."/>
            <person name="Tsuda M."/>
            <person name="Hatta T."/>
            <person name="Kimbara K."/>
        </authorList>
    </citation>
    <scope>NUCLEOTIDE SEQUENCE [LARGE SCALE GENOMIC DNA]</scope>
    <source>
        <strain evidence="1 2">JF8</strain>
    </source>
</reference>
<evidence type="ECO:0000313" key="1">
    <source>
        <dbReference type="EMBL" id="AGT32005.1"/>
    </source>
</evidence>
<dbReference type="RefSeq" id="WP_020959811.1">
    <property type="nucleotide sequence ID" value="NC_022080.4"/>
</dbReference>
<proteinExistence type="predicted"/>
<dbReference type="STRING" id="1921421.M493_08650"/>